<evidence type="ECO:0008006" key="2">
    <source>
        <dbReference type="Google" id="ProtNLM"/>
    </source>
</evidence>
<name>A0A147B9V4_9ACAR</name>
<reference evidence="1" key="1">
    <citation type="submission" date="2016-03" db="EMBL/GenBank/DDBJ databases">
        <title>Gut transcriptome analysis on engorged females of Ornithodoros mimon (Acari: Argasidae) and phylogenetic inferences of soft ticks.</title>
        <authorList>
            <person name="Landulfo G.A."/>
            <person name="Giovanni D."/>
            <person name="Carvalho E."/>
            <person name="Junqueira-de-Azevedo I."/>
            <person name="Patane J."/>
            <person name="Mendoca R."/>
            <person name="Barros-Battesti D."/>
        </authorList>
    </citation>
    <scope>NUCLEOTIDE SEQUENCE</scope>
    <source>
        <strain evidence="1">Females</strain>
        <tissue evidence="1">Gut</tissue>
    </source>
</reference>
<proteinExistence type="predicted"/>
<dbReference type="AlphaFoldDB" id="A0A147B9V4"/>
<evidence type="ECO:0000313" key="1">
    <source>
        <dbReference type="EMBL" id="JAR87569.1"/>
    </source>
</evidence>
<organism evidence="1">
    <name type="scientific">Alectorobius mimon</name>
    <dbReference type="NCBI Taxonomy" id="360319"/>
    <lineage>
        <taxon>Eukaryota</taxon>
        <taxon>Metazoa</taxon>
        <taxon>Ecdysozoa</taxon>
        <taxon>Arthropoda</taxon>
        <taxon>Chelicerata</taxon>
        <taxon>Arachnida</taxon>
        <taxon>Acari</taxon>
        <taxon>Parasitiformes</taxon>
        <taxon>Ixodida</taxon>
        <taxon>Ixodoidea</taxon>
        <taxon>Argasidae</taxon>
        <taxon>Ornithodorinae</taxon>
        <taxon>Alectorobius</taxon>
    </lineage>
</organism>
<protein>
    <recommendedName>
        <fullName evidence="2">VWFA domain-containing protein</fullName>
    </recommendedName>
</protein>
<accession>A0A147B9V4</accession>
<dbReference type="EMBL" id="GEIB01000241">
    <property type="protein sequence ID" value="JAR87569.1"/>
    <property type="molecule type" value="Transcribed_RNA"/>
</dbReference>
<sequence length="279" mass="30157">YHGFVEQIRRCGGCAAANSVTGTINVQPDKVLEVALLLDAASFHGGELANILHGVKRLALSIDTTFVERDYVTRYALISNHKGRASFHASAGDVFVESHEALNSLLKSLASESDHRIGGLDHLLDYALDHTPFDVKATRVILAMAASDFNTTRTKLDSLLQKLDSSGATLYAFSTYPAIDRGKKVFGVRADGLIFPTLAKETYLDYPSKAGLLAKLAAATKGSIYHKGFVAAGEPTAFFDTVSEEIMAKVGKEVRRCKQCTCSVSSSWNMVTRCKGVDC</sequence>
<feature type="non-terminal residue" evidence="1">
    <location>
        <position position="1"/>
    </location>
</feature>